<protein>
    <submittedName>
        <fullName evidence="1">Uncharacterized protein</fullName>
    </submittedName>
</protein>
<name>A0ABP6ECY6_9ACTN</name>
<dbReference type="Proteomes" id="UP001501666">
    <property type="component" value="Unassembled WGS sequence"/>
</dbReference>
<dbReference type="EMBL" id="BAAATE010000010">
    <property type="protein sequence ID" value="GAA2665295.1"/>
    <property type="molecule type" value="Genomic_DNA"/>
</dbReference>
<keyword evidence="2" id="KW-1185">Reference proteome</keyword>
<gene>
    <name evidence="1" type="ORF">GCM10010412_041480</name>
</gene>
<comment type="caution">
    <text evidence="1">The sequence shown here is derived from an EMBL/GenBank/DDBJ whole genome shotgun (WGS) entry which is preliminary data.</text>
</comment>
<evidence type="ECO:0000313" key="2">
    <source>
        <dbReference type="Proteomes" id="UP001501666"/>
    </source>
</evidence>
<organism evidence="1 2">
    <name type="scientific">Nonomuraea recticatena</name>
    <dbReference type="NCBI Taxonomy" id="46178"/>
    <lineage>
        <taxon>Bacteria</taxon>
        <taxon>Bacillati</taxon>
        <taxon>Actinomycetota</taxon>
        <taxon>Actinomycetes</taxon>
        <taxon>Streptosporangiales</taxon>
        <taxon>Streptosporangiaceae</taxon>
        <taxon>Nonomuraea</taxon>
    </lineage>
</organism>
<evidence type="ECO:0000313" key="1">
    <source>
        <dbReference type="EMBL" id="GAA2665295.1"/>
    </source>
</evidence>
<reference evidence="2" key="1">
    <citation type="journal article" date="2019" name="Int. J. Syst. Evol. Microbiol.">
        <title>The Global Catalogue of Microorganisms (GCM) 10K type strain sequencing project: providing services to taxonomists for standard genome sequencing and annotation.</title>
        <authorList>
            <consortium name="The Broad Institute Genomics Platform"/>
            <consortium name="The Broad Institute Genome Sequencing Center for Infectious Disease"/>
            <person name="Wu L."/>
            <person name="Ma J."/>
        </authorList>
    </citation>
    <scope>NUCLEOTIDE SEQUENCE [LARGE SCALE GENOMIC DNA]</scope>
    <source>
        <strain evidence="2">JCM 6835</strain>
    </source>
</reference>
<sequence>MTKTAGVLTVHDLQGAPELYIDDQRFPYFFDDVDLTEDFIGRPALRITIPADRVEYIKTAPGVRQSYGRFTNES</sequence>
<proteinExistence type="predicted"/>
<dbReference type="RefSeq" id="WP_346148675.1">
    <property type="nucleotide sequence ID" value="NZ_BAAATE010000010.1"/>
</dbReference>
<accession>A0ABP6ECY6</accession>